<keyword evidence="1 6" id="KW-0285">Flavoprotein</keyword>
<keyword evidence="2 6" id="KW-0274">FAD</keyword>
<comment type="catalytic activity">
    <reaction evidence="6">
        <text>2 reduced [2Fe-2S]-[ferredoxin] + NADP(+) + H(+) = 2 oxidized [2Fe-2S]-[ferredoxin] + NADPH</text>
        <dbReference type="Rhea" id="RHEA:20125"/>
        <dbReference type="Rhea" id="RHEA-COMP:10000"/>
        <dbReference type="Rhea" id="RHEA-COMP:10001"/>
        <dbReference type="ChEBI" id="CHEBI:15378"/>
        <dbReference type="ChEBI" id="CHEBI:33737"/>
        <dbReference type="ChEBI" id="CHEBI:33738"/>
        <dbReference type="ChEBI" id="CHEBI:57783"/>
        <dbReference type="ChEBI" id="CHEBI:58349"/>
        <dbReference type="EC" id="1.18.1.2"/>
    </reaction>
</comment>
<dbReference type="InterPro" id="IPR036188">
    <property type="entry name" value="FAD/NAD-bd_sf"/>
</dbReference>
<comment type="cofactor">
    <cofactor evidence="6">
        <name>FAD</name>
        <dbReference type="ChEBI" id="CHEBI:57692"/>
    </cofactor>
    <text evidence="6">Binds 1 FAD per subunit.</text>
</comment>
<dbReference type="PRINTS" id="PR00368">
    <property type="entry name" value="FADPNR"/>
</dbReference>
<protein>
    <recommendedName>
        <fullName evidence="6">Ferredoxin--NADP reductase</fullName>
        <shortName evidence="6">FNR</shortName>
        <shortName evidence="6">Fd-NADP(+) reductase</shortName>
        <ecNumber evidence="6">1.18.1.2</ecNumber>
    </recommendedName>
</protein>
<name>A0A1X2A6N0_9MYCO</name>
<dbReference type="Proteomes" id="UP000193285">
    <property type="component" value="Unassembled WGS sequence"/>
</dbReference>
<evidence type="ECO:0000256" key="3">
    <source>
        <dbReference type="ARBA" id="ARBA00022857"/>
    </source>
</evidence>
<dbReference type="GO" id="GO:0050660">
    <property type="term" value="F:flavin adenine dinucleotide binding"/>
    <property type="evidence" value="ECO:0007669"/>
    <property type="project" value="UniProtKB-UniRule"/>
</dbReference>
<evidence type="ECO:0000259" key="7">
    <source>
        <dbReference type="Pfam" id="PF07992"/>
    </source>
</evidence>
<feature type="binding site" evidence="6">
    <location>
        <position position="53"/>
    </location>
    <ligand>
        <name>FAD</name>
        <dbReference type="ChEBI" id="CHEBI:57692"/>
    </ligand>
</feature>
<proteinExistence type="inferred from homology"/>
<dbReference type="PRINTS" id="PR00469">
    <property type="entry name" value="PNDRDTASEII"/>
</dbReference>
<dbReference type="EMBL" id="LQPN01000063">
    <property type="protein sequence ID" value="ORW41793.1"/>
    <property type="molecule type" value="Genomic_DNA"/>
</dbReference>
<dbReference type="Gene3D" id="3.50.50.60">
    <property type="entry name" value="FAD/NAD(P)-binding domain"/>
    <property type="match status" value="2"/>
</dbReference>
<dbReference type="InterPro" id="IPR022890">
    <property type="entry name" value="Fd--NADP_Rdtase_type_2"/>
</dbReference>
<dbReference type="InterPro" id="IPR023753">
    <property type="entry name" value="FAD/NAD-binding_dom"/>
</dbReference>
<dbReference type="AlphaFoldDB" id="A0A1X2A6N0"/>
<keyword evidence="3 6" id="KW-0521">NADP</keyword>
<feature type="binding site" evidence="6">
    <location>
        <position position="294"/>
    </location>
    <ligand>
        <name>FAD</name>
        <dbReference type="ChEBI" id="CHEBI:57692"/>
    </ligand>
</feature>
<gene>
    <name evidence="8" type="ORF">AWB90_21250</name>
</gene>
<evidence type="ECO:0000256" key="1">
    <source>
        <dbReference type="ARBA" id="ARBA00022630"/>
    </source>
</evidence>
<feature type="binding site" evidence="6">
    <location>
        <position position="335"/>
    </location>
    <ligand>
        <name>FAD</name>
        <dbReference type="ChEBI" id="CHEBI:57692"/>
    </ligand>
</feature>
<dbReference type="PANTHER" id="PTHR48105">
    <property type="entry name" value="THIOREDOXIN REDUCTASE 1-RELATED-RELATED"/>
    <property type="match status" value="1"/>
</dbReference>
<dbReference type="GO" id="GO:0004791">
    <property type="term" value="F:thioredoxin-disulfide reductase (NADPH) activity"/>
    <property type="evidence" value="ECO:0007669"/>
    <property type="project" value="UniProtKB-EC"/>
</dbReference>
<dbReference type="OrthoDB" id="9806179at2"/>
<evidence type="ECO:0000256" key="6">
    <source>
        <dbReference type="HAMAP-Rule" id="MF_01685"/>
    </source>
</evidence>
<evidence type="ECO:0000313" key="8">
    <source>
        <dbReference type="EMBL" id="ORW41793.1"/>
    </source>
</evidence>
<feature type="binding site" evidence="6">
    <location>
        <position position="93"/>
    </location>
    <ligand>
        <name>FAD</name>
        <dbReference type="ChEBI" id="CHEBI:57692"/>
    </ligand>
</feature>
<sequence>MNDSAPAAIDADVLIIGAGPSGLFASYYAGLRGLSVVLLDSLTQPGGQLMALYPDKPIYDVAGLPEVMGSALAASLTTQAELAHPTWLLGEQSVELLTAAPDCGESNGATRRFAVVTDRGRRITAGGVIIAAGIGSFQTRRLSCAEGYLDRGVQYTLRNIGSYVDVDVAIVGGGDSAVDWANMLCPVARSVTLIHRRRTLTAHPKSVNQLQRSGARVILDSEVVAMHGDNWLEAITVRTGDARETVKTQAVIAALGHIANLGPLLKWGLRVEGRQIVVDSTMATNISGVFAVGDVTTYPGKVRIMAVGFGEAATAVNNLAAQLNPGQPIFPGHSTELMAPATAREG</sequence>
<dbReference type="Pfam" id="PF07992">
    <property type="entry name" value="Pyr_redox_2"/>
    <property type="match status" value="1"/>
</dbReference>
<accession>A0A1X2A6N0</accession>
<evidence type="ECO:0000256" key="4">
    <source>
        <dbReference type="ARBA" id="ARBA00023002"/>
    </source>
</evidence>
<dbReference type="InterPro" id="IPR050097">
    <property type="entry name" value="Ferredoxin-NADP_redctase_2"/>
</dbReference>
<comment type="caution">
    <text evidence="8">The sequence shown here is derived from an EMBL/GenBank/DDBJ whole genome shotgun (WGS) entry which is preliminary data.</text>
</comment>
<dbReference type="SUPFAM" id="SSF51905">
    <property type="entry name" value="FAD/NAD(P)-binding domain"/>
    <property type="match status" value="1"/>
</dbReference>
<feature type="binding site" evidence="6">
    <location>
        <position position="137"/>
    </location>
    <ligand>
        <name>FAD</name>
        <dbReference type="ChEBI" id="CHEBI:57692"/>
    </ligand>
</feature>
<dbReference type="EC" id="1.18.1.2" evidence="6"/>
<evidence type="ECO:0000313" key="9">
    <source>
        <dbReference type="Proteomes" id="UP000193285"/>
    </source>
</evidence>
<organism evidence="8 9">
    <name type="scientific">Mycobacterium paraense</name>
    <dbReference type="NCBI Taxonomy" id="767916"/>
    <lineage>
        <taxon>Bacteria</taxon>
        <taxon>Bacillati</taxon>
        <taxon>Actinomycetota</taxon>
        <taxon>Actinomycetes</taxon>
        <taxon>Mycobacteriales</taxon>
        <taxon>Mycobacteriaceae</taxon>
        <taxon>Mycobacterium</taxon>
        <taxon>Mycobacterium simiae complex</taxon>
    </lineage>
</organism>
<dbReference type="RefSeq" id="WP_085245891.1">
    <property type="nucleotide sequence ID" value="NZ_LQPN01000063.1"/>
</dbReference>
<evidence type="ECO:0000256" key="2">
    <source>
        <dbReference type="ARBA" id="ARBA00022827"/>
    </source>
</evidence>
<dbReference type="GO" id="GO:0050661">
    <property type="term" value="F:NADP binding"/>
    <property type="evidence" value="ECO:0007669"/>
    <property type="project" value="UniProtKB-UniRule"/>
</dbReference>
<feature type="domain" description="FAD/NAD(P)-binding" evidence="7">
    <location>
        <begin position="12"/>
        <end position="302"/>
    </location>
</feature>
<comment type="catalytic activity">
    <reaction evidence="5">
        <text>[thioredoxin]-dithiol + NADP(+) = [thioredoxin]-disulfide + NADPH + H(+)</text>
        <dbReference type="Rhea" id="RHEA:20345"/>
        <dbReference type="Rhea" id="RHEA-COMP:10698"/>
        <dbReference type="Rhea" id="RHEA-COMP:10700"/>
        <dbReference type="ChEBI" id="CHEBI:15378"/>
        <dbReference type="ChEBI" id="CHEBI:29950"/>
        <dbReference type="ChEBI" id="CHEBI:50058"/>
        <dbReference type="ChEBI" id="CHEBI:57783"/>
        <dbReference type="ChEBI" id="CHEBI:58349"/>
        <dbReference type="EC" id="1.8.1.9"/>
    </reaction>
</comment>
<feature type="binding site" evidence="6">
    <location>
        <position position="21"/>
    </location>
    <ligand>
        <name>FAD</name>
        <dbReference type="ChEBI" id="CHEBI:57692"/>
    </ligand>
</feature>
<dbReference type="HAMAP" id="MF_01685">
    <property type="entry name" value="FENR2"/>
    <property type="match status" value="1"/>
</dbReference>
<reference evidence="8 9" key="1">
    <citation type="journal article" date="2015" name="Emerg. Microbes Infect.">
        <title>Characterization of 17 strains belonging to the Mycobacterium simiae complex and description of Mycobacterium paraense sp. nov.</title>
        <authorList>
            <person name="Fusco da Costa A.R."/>
            <person name="Fedrizzi T."/>
            <person name="Lopes M.L."/>
            <person name="Pecorari M."/>
            <person name="Oliveira da Costa W.L."/>
            <person name="Giacobazzi E."/>
            <person name="da Costa Bahia J.R."/>
            <person name="De Sanctis V."/>
            <person name="Batista Lima K.V."/>
            <person name="Bertorelli R."/>
            <person name="Grottola A."/>
            <person name="Fabio A."/>
            <person name="Mariottini A."/>
            <person name="Ferretti P."/>
            <person name="Di Leva F."/>
            <person name="Fregni Serpini G."/>
            <person name="Tagliazucchi S."/>
            <person name="Rumpianesi F."/>
            <person name="Jousson O."/>
            <person name="Segata N."/>
            <person name="Tortoli E."/>
        </authorList>
    </citation>
    <scope>NUCLEOTIDE SEQUENCE [LARGE SCALE GENOMIC DNA]</scope>
    <source>
        <strain evidence="8 9">IEC33</strain>
    </source>
</reference>
<keyword evidence="4 6" id="KW-0560">Oxidoreductase</keyword>
<dbReference type="GO" id="GO:0004324">
    <property type="term" value="F:ferredoxin-NADP+ reductase activity"/>
    <property type="evidence" value="ECO:0007669"/>
    <property type="project" value="UniProtKB-UniRule"/>
</dbReference>
<feature type="binding site" evidence="6">
    <location>
        <position position="48"/>
    </location>
    <ligand>
        <name>FAD</name>
        <dbReference type="ChEBI" id="CHEBI:57692"/>
    </ligand>
</feature>
<feature type="binding site" evidence="6">
    <location>
        <position position="40"/>
    </location>
    <ligand>
        <name>FAD</name>
        <dbReference type="ChEBI" id="CHEBI:57692"/>
    </ligand>
</feature>
<comment type="similarity">
    <text evidence="6">Belongs to the ferredoxin--NADP reductase type 2 family.</text>
</comment>
<evidence type="ECO:0000256" key="5">
    <source>
        <dbReference type="ARBA" id="ARBA00048132"/>
    </source>
</evidence>
<comment type="subunit">
    <text evidence="6">Homodimer.</text>
</comment>